<dbReference type="GO" id="GO:0003677">
    <property type="term" value="F:DNA binding"/>
    <property type="evidence" value="ECO:0007669"/>
    <property type="project" value="UniProtKB-KW"/>
</dbReference>
<dbReference type="Gene3D" id="1.10.10.10">
    <property type="entry name" value="Winged helix-like DNA-binding domain superfamily/Winged helix DNA-binding domain"/>
    <property type="match status" value="1"/>
</dbReference>
<evidence type="ECO:0000256" key="1">
    <source>
        <dbReference type="ARBA" id="ARBA00009437"/>
    </source>
</evidence>
<comment type="similarity">
    <text evidence="1">Belongs to the LysR transcriptional regulatory family.</text>
</comment>
<protein>
    <submittedName>
        <fullName evidence="6">HTH-type transcriptional regulator GltC</fullName>
    </submittedName>
</protein>
<dbReference type="PROSITE" id="PS50931">
    <property type="entry name" value="HTH_LYSR"/>
    <property type="match status" value="1"/>
</dbReference>
<sequence>MEFEQLKYFLTIVKYKSFTLAAYELCISQSSLSKRIKSLEQELGVQLFDRTTRNISLTAFGEEFIGFSTRATGEYDQMVFKLKKHIELTHKSIIIGAAPVVNYYMISSLISAYKNSFPYIKIEFIQKKNKELIKMLKENQVDVAFFLTDSMESKYFNIYPVIYDRVVAVVDLKHPLVKKECITFSDVKDEKFIFFEPAAGMNGTVIDLCRQTGFTPNILYNCTQVDTMLGLAAEGLGVAIIMEKAVNYFNNPRIKVLHFEKDITASMVLAINAKTKLSKTVVDFRNFSLKWINRNTL</sequence>
<dbReference type="GO" id="GO:0005829">
    <property type="term" value="C:cytosol"/>
    <property type="evidence" value="ECO:0007669"/>
    <property type="project" value="TreeGrafter"/>
</dbReference>
<keyword evidence="2" id="KW-0805">Transcription regulation</keyword>
<reference evidence="6 7" key="1">
    <citation type="submission" date="2017-03" db="EMBL/GenBank/DDBJ databases">
        <title>Genome sequence of Clostridium oryzae DSM 28571.</title>
        <authorList>
            <person name="Poehlein A."/>
            <person name="Daniel R."/>
        </authorList>
    </citation>
    <scope>NUCLEOTIDE SEQUENCE [LARGE SCALE GENOMIC DNA]</scope>
    <source>
        <strain evidence="6 7">DSM 28571</strain>
    </source>
</reference>
<dbReference type="PANTHER" id="PTHR30419">
    <property type="entry name" value="HTH-TYPE TRANSCRIPTIONAL REGULATOR YBHD"/>
    <property type="match status" value="1"/>
</dbReference>
<dbReference type="EMBL" id="MZGV01000028">
    <property type="protein sequence ID" value="OPJ60748.1"/>
    <property type="molecule type" value="Genomic_DNA"/>
</dbReference>
<keyword evidence="3" id="KW-0238">DNA-binding</keyword>
<dbReference type="InterPro" id="IPR036388">
    <property type="entry name" value="WH-like_DNA-bd_sf"/>
</dbReference>
<dbReference type="FunFam" id="1.10.10.10:FF:000001">
    <property type="entry name" value="LysR family transcriptional regulator"/>
    <property type="match status" value="1"/>
</dbReference>
<dbReference type="Pfam" id="PF03466">
    <property type="entry name" value="LysR_substrate"/>
    <property type="match status" value="1"/>
</dbReference>
<keyword evidence="7" id="KW-1185">Reference proteome</keyword>
<evidence type="ECO:0000259" key="5">
    <source>
        <dbReference type="PROSITE" id="PS50931"/>
    </source>
</evidence>
<feature type="domain" description="HTH lysR-type" evidence="5">
    <location>
        <begin position="1"/>
        <end position="58"/>
    </location>
</feature>
<dbReference type="Gene3D" id="3.40.190.290">
    <property type="match status" value="1"/>
</dbReference>
<dbReference type="STRING" id="1450648.CLORY_26160"/>
<dbReference type="CDD" id="cd05466">
    <property type="entry name" value="PBP2_LTTR_substrate"/>
    <property type="match status" value="1"/>
</dbReference>
<comment type="caution">
    <text evidence="6">The sequence shown here is derived from an EMBL/GenBank/DDBJ whole genome shotgun (WGS) entry which is preliminary data.</text>
</comment>
<gene>
    <name evidence="6" type="primary">gltC_1</name>
    <name evidence="6" type="ORF">CLORY_26160</name>
</gene>
<dbReference type="InterPro" id="IPR050950">
    <property type="entry name" value="HTH-type_LysR_regulators"/>
</dbReference>
<evidence type="ECO:0000313" key="7">
    <source>
        <dbReference type="Proteomes" id="UP000190080"/>
    </source>
</evidence>
<dbReference type="SUPFAM" id="SSF53850">
    <property type="entry name" value="Periplasmic binding protein-like II"/>
    <property type="match status" value="1"/>
</dbReference>
<evidence type="ECO:0000313" key="6">
    <source>
        <dbReference type="EMBL" id="OPJ60748.1"/>
    </source>
</evidence>
<dbReference type="PANTHER" id="PTHR30419:SF8">
    <property type="entry name" value="NITROGEN ASSIMILATION TRANSCRIPTIONAL ACTIVATOR-RELATED"/>
    <property type="match status" value="1"/>
</dbReference>
<dbReference type="InterPro" id="IPR005119">
    <property type="entry name" value="LysR_subst-bd"/>
</dbReference>
<name>A0A1V4IL32_9CLOT</name>
<evidence type="ECO:0000256" key="2">
    <source>
        <dbReference type="ARBA" id="ARBA00023015"/>
    </source>
</evidence>
<dbReference type="Pfam" id="PF00126">
    <property type="entry name" value="HTH_1"/>
    <property type="match status" value="1"/>
</dbReference>
<dbReference type="PRINTS" id="PR00039">
    <property type="entry name" value="HTHLYSR"/>
</dbReference>
<evidence type="ECO:0000256" key="4">
    <source>
        <dbReference type="ARBA" id="ARBA00023163"/>
    </source>
</evidence>
<dbReference type="GO" id="GO:0003700">
    <property type="term" value="F:DNA-binding transcription factor activity"/>
    <property type="evidence" value="ECO:0007669"/>
    <property type="project" value="InterPro"/>
</dbReference>
<dbReference type="OrthoDB" id="1652954at2"/>
<dbReference type="SUPFAM" id="SSF46785">
    <property type="entry name" value="Winged helix' DNA-binding domain"/>
    <property type="match status" value="1"/>
</dbReference>
<organism evidence="6 7">
    <name type="scientific">Clostridium oryzae</name>
    <dbReference type="NCBI Taxonomy" id="1450648"/>
    <lineage>
        <taxon>Bacteria</taxon>
        <taxon>Bacillati</taxon>
        <taxon>Bacillota</taxon>
        <taxon>Clostridia</taxon>
        <taxon>Eubacteriales</taxon>
        <taxon>Clostridiaceae</taxon>
        <taxon>Clostridium</taxon>
    </lineage>
</organism>
<dbReference type="AlphaFoldDB" id="A0A1V4IL32"/>
<dbReference type="RefSeq" id="WP_079425156.1">
    <property type="nucleotide sequence ID" value="NZ_MZGV01000028.1"/>
</dbReference>
<accession>A0A1V4IL32</accession>
<keyword evidence="4" id="KW-0804">Transcription</keyword>
<proteinExistence type="inferred from homology"/>
<evidence type="ECO:0000256" key="3">
    <source>
        <dbReference type="ARBA" id="ARBA00023125"/>
    </source>
</evidence>
<dbReference type="Proteomes" id="UP000190080">
    <property type="component" value="Unassembled WGS sequence"/>
</dbReference>
<dbReference type="InterPro" id="IPR036390">
    <property type="entry name" value="WH_DNA-bd_sf"/>
</dbReference>
<dbReference type="InterPro" id="IPR000847">
    <property type="entry name" value="LysR_HTH_N"/>
</dbReference>